<evidence type="ECO:0000313" key="3">
    <source>
        <dbReference type="Proteomes" id="UP000325081"/>
    </source>
</evidence>
<protein>
    <submittedName>
        <fullName evidence="2">Glycine-rich protein</fullName>
    </submittedName>
</protein>
<dbReference type="Proteomes" id="UP000325081">
    <property type="component" value="Unassembled WGS sequence"/>
</dbReference>
<organism evidence="2 3">
    <name type="scientific">Striga asiatica</name>
    <name type="common">Asiatic witchweed</name>
    <name type="synonym">Buchnera asiatica</name>
    <dbReference type="NCBI Taxonomy" id="4170"/>
    <lineage>
        <taxon>Eukaryota</taxon>
        <taxon>Viridiplantae</taxon>
        <taxon>Streptophyta</taxon>
        <taxon>Embryophyta</taxon>
        <taxon>Tracheophyta</taxon>
        <taxon>Spermatophyta</taxon>
        <taxon>Magnoliopsida</taxon>
        <taxon>eudicotyledons</taxon>
        <taxon>Gunneridae</taxon>
        <taxon>Pentapetalae</taxon>
        <taxon>asterids</taxon>
        <taxon>lamiids</taxon>
        <taxon>Lamiales</taxon>
        <taxon>Orobanchaceae</taxon>
        <taxon>Buchnereae</taxon>
        <taxon>Striga</taxon>
    </lineage>
</organism>
<keyword evidence="3" id="KW-1185">Reference proteome</keyword>
<name>A0A5A7P0G3_STRAF</name>
<dbReference type="AlphaFoldDB" id="A0A5A7P0G3"/>
<dbReference type="EMBL" id="BKCP01001002">
    <property type="protein sequence ID" value="GER26279.1"/>
    <property type="molecule type" value="Genomic_DNA"/>
</dbReference>
<dbReference type="InterPro" id="IPR010433">
    <property type="entry name" value="EIF-4B_pln"/>
</dbReference>
<proteinExistence type="predicted"/>
<dbReference type="GO" id="GO:0003743">
    <property type="term" value="F:translation initiation factor activity"/>
    <property type="evidence" value="ECO:0007669"/>
    <property type="project" value="InterPro"/>
</dbReference>
<comment type="caution">
    <text evidence="2">The sequence shown here is derived from an EMBL/GenBank/DDBJ whole genome shotgun (WGS) entry which is preliminary data.</text>
</comment>
<dbReference type="PANTHER" id="PTHR32091">
    <property type="entry name" value="EUKARYOTIC TRANSLATION INITIATION FACTOR 4B"/>
    <property type="match status" value="1"/>
</dbReference>
<accession>A0A5A7P0G3</accession>
<evidence type="ECO:0000256" key="1">
    <source>
        <dbReference type="SAM" id="MobiDB-lite"/>
    </source>
</evidence>
<reference evidence="3" key="1">
    <citation type="journal article" date="2019" name="Curr. Biol.">
        <title>Genome Sequence of Striga asiatica Provides Insight into the Evolution of Plant Parasitism.</title>
        <authorList>
            <person name="Yoshida S."/>
            <person name="Kim S."/>
            <person name="Wafula E.K."/>
            <person name="Tanskanen J."/>
            <person name="Kim Y.M."/>
            <person name="Honaas L."/>
            <person name="Yang Z."/>
            <person name="Spallek T."/>
            <person name="Conn C.E."/>
            <person name="Ichihashi Y."/>
            <person name="Cheong K."/>
            <person name="Cui S."/>
            <person name="Der J.P."/>
            <person name="Gundlach H."/>
            <person name="Jiao Y."/>
            <person name="Hori C."/>
            <person name="Ishida J.K."/>
            <person name="Kasahara H."/>
            <person name="Kiba T."/>
            <person name="Kim M.S."/>
            <person name="Koo N."/>
            <person name="Laohavisit A."/>
            <person name="Lee Y.H."/>
            <person name="Lumba S."/>
            <person name="McCourt P."/>
            <person name="Mortimer J.C."/>
            <person name="Mutuku J.M."/>
            <person name="Nomura T."/>
            <person name="Sasaki-Sekimoto Y."/>
            <person name="Seto Y."/>
            <person name="Wang Y."/>
            <person name="Wakatake T."/>
            <person name="Sakakibara H."/>
            <person name="Demura T."/>
            <person name="Yamaguchi S."/>
            <person name="Yoneyama K."/>
            <person name="Manabe R.I."/>
            <person name="Nelson D.C."/>
            <person name="Schulman A.H."/>
            <person name="Timko M.P."/>
            <person name="dePamphilis C.W."/>
            <person name="Choi D."/>
            <person name="Shirasu K."/>
        </authorList>
    </citation>
    <scope>NUCLEOTIDE SEQUENCE [LARGE SCALE GENOMIC DNA]</scope>
    <source>
        <strain evidence="3">cv. UVA1</strain>
    </source>
</reference>
<feature type="region of interest" description="Disordered" evidence="1">
    <location>
        <begin position="60"/>
        <end position="92"/>
    </location>
</feature>
<dbReference type="GO" id="GO:0003729">
    <property type="term" value="F:mRNA binding"/>
    <property type="evidence" value="ECO:0007669"/>
    <property type="project" value="TreeGrafter"/>
</dbReference>
<gene>
    <name evidence="2" type="ORF">STAS_01924</name>
</gene>
<evidence type="ECO:0000313" key="2">
    <source>
        <dbReference type="EMBL" id="GER26279.1"/>
    </source>
</evidence>
<sequence length="337" mass="37774">MSEGKPLLAPSAANDVISFEFAVKDLQFSLQKHKFKGSQPYNKTEELDWNKLGDGFRSYGVGIKDEQPRRQGGINREGDREFAPSRANETDNWAGFGEQRKRGEQRGFFTNSQLRTEFFNNWASKKSSMLSEPRRLEKRVECGLESGNSCSELENWLKRNKEERPRPGGSFNSLRKKRVGGGKEMRREVFPIRIPIVGGRKEMSQSVGSGRAKLNLQSRTLPVGKGQQEEVADVVKPMSSKAEGGGVEGEGARLSTEVMIGSRLAWASLGCLSPRKWDFIRLYFLMCDDLLCGQPKLNLQPRTFLVADGQKEEVADTVKLKSSNSFGGAWPREKVLC</sequence>
<dbReference type="PANTHER" id="PTHR32091:SF24">
    <property type="entry name" value="DUF4005 DOMAIN-CONTAINING PROTEIN"/>
    <property type="match status" value="1"/>
</dbReference>